<dbReference type="Proteomes" id="UP000825935">
    <property type="component" value="Chromosome 15"/>
</dbReference>
<comment type="caution">
    <text evidence="16">The sequence shown here is derived from an EMBL/GenBank/DDBJ whole genome shotgun (WGS) entry which is preliminary data.</text>
</comment>
<evidence type="ECO:0000256" key="7">
    <source>
        <dbReference type="ARBA" id="ARBA00022723"/>
    </source>
</evidence>
<evidence type="ECO:0000313" key="17">
    <source>
        <dbReference type="Proteomes" id="UP000825935"/>
    </source>
</evidence>
<evidence type="ECO:0000259" key="15">
    <source>
        <dbReference type="Pfam" id="PF07732"/>
    </source>
</evidence>
<feature type="domain" description="Plastocyanin-like" evidence="14">
    <location>
        <begin position="437"/>
        <end position="566"/>
    </location>
</feature>
<dbReference type="InterPro" id="IPR011706">
    <property type="entry name" value="Cu-oxidase_C"/>
</dbReference>
<dbReference type="GO" id="GO:0052716">
    <property type="term" value="F:hydroquinone:oxygen oxidoreductase activity"/>
    <property type="evidence" value="ECO:0007669"/>
    <property type="project" value="UniProtKB-EC"/>
</dbReference>
<evidence type="ECO:0000256" key="3">
    <source>
        <dbReference type="ARBA" id="ARBA00010609"/>
    </source>
</evidence>
<dbReference type="InterPro" id="IPR011707">
    <property type="entry name" value="Cu-oxidase-like_N"/>
</dbReference>
<evidence type="ECO:0000256" key="6">
    <source>
        <dbReference type="ARBA" id="ARBA00022525"/>
    </source>
</evidence>
<feature type="domain" description="Plastocyanin-like" evidence="15">
    <location>
        <begin position="45"/>
        <end position="158"/>
    </location>
</feature>
<evidence type="ECO:0000256" key="11">
    <source>
        <dbReference type="ARBA" id="ARBA00023185"/>
    </source>
</evidence>
<evidence type="ECO:0000259" key="13">
    <source>
        <dbReference type="Pfam" id="PF00394"/>
    </source>
</evidence>
<gene>
    <name evidence="16" type="ORF">KP509_15G075100</name>
</gene>
<dbReference type="InterPro" id="IPR034289">
    <property type="entry name" value="CuRO_3_LCC"/>
</dbReference>
<comment type="subcellular location">
    <subcellularLocation>
        <location evidence="2 12">Secreted</location>
        <location evidence="2 12">Extracellular space</location>
        <location evidence="2 12">Apoplast</location>
    </subcellularLocation>
</comment>
<dbReference type="InterPro" id="IPR045087">
    <property type="entry name" value="Cu-oxidase_fam"/>
</dbReference>
<dbReference type="InterPro" id="IPR034285">
    <property type="entry name" value="CuRO_2_LCC"/>
</dbReference>
<comment type="function">
    <text evidence="12">Lignin degradation and detoxification of lignin-derived products.</text>
</comment>
<evidence type="ECO:0000256" key="12">
    <source>
        <dbReference type="RuleBase" id="RU361119"/>
    </source>
</evidence>
<proteinExistence type="inferred from homology"/>
<evidence type="ECO:0000256" key="2">
    <source>
        <dbReference type="ARBA" id="ARBA00004271"/>
    </source>
</evidence>
<dbReference type="CDD" id="cd13849">
    <property type="entry name" value="CuRO_1_LCC_plant"/>
    <property type="match status" value="1"/>
</dbReference>
<dbReference type="InterPro" id="IPR017761">
    <property type="entry name" value="Laccase"/>
</dbReference>
<keyword evidence="10 12" id="KW-0186">Copper</keyword>
<dbReference type="PANTHER" id="PTHR11709">
    <property type="entry name" value="MULTI-COPPER OXIDASE"/>
    <property type="match status" value="1"/>
</dbReference>
<dbReference type="CDD" id="cd13875">
    <property type="entry name" value="CuRO_2_LCC_plant"/>
    <property type="match status" value="1"/>
</dbReference>
<keyword evidence="7 12" id="KW-0479">Metal-binding</keyword>
<dbReference type="GO" id="GO:0005507">
    <property type="term" value="F:copper ion binding"/>
    <property type="evidence" value="ECO:0007669"/>
    <property type="project" value="InterPro"/>
</dbReference>
<evidence type="ECO:0000259" key="14">
    <source>
        <dbReference type="Pfam" id="PF07731"/>
    </source>
</evidence>
<dbReference type="PROSITE" id="PS00079">
    <property type="entry name" value="MULTICOPPER_OXIDASE1"/>
    <property type="match status" value="1"/>
</dbReference>
<evidence type="ECO:0000256" key="5">
    <source>
        <dbReference type="ARBA" id="ARBA00022523"/>
    </source>
</evidence>
<evidence type="ECO:0000256" key="8">
    <source>
        <dbReference type="ARBA" id="ARBA00022737"/>
    </source>
</evidence>
<reference evidence="16" key="1">
    <citation type="submission" date="2021-08" db="EMBL/GenBank/DDBJ databases">
        <title>WGS assembly of Ceratopteris richardii.</title>
        <authorList>
            <person name="Marchant D.B."/>
            <person name="Chen G."/>
            <person name="Jenkins J."/>
            <person name="Shu S."/>
            <person name="Leebens-Mack J."/>
            <person name="Grimwood J."/>
            <person name="Schmutz J."/>
            <person name="Soltis P."/>
            <person name="Soltis D."/>
            <person name="Chen Z.-H."/>
        </authorList>
    </citation>
    <scope>NUCLEOTIDE SEQUENCE</scope>
    <source>
        <strain evidence="16">Whitten #5841</strain>
        <tissue evidence="16">Leaf</tissue>
    </source>
</reference>
<keyword evidence="17" id="KW-1185">Reference proteome</keyword>
<feature type="chain" id="PRO_5035970158" description="Laccase" evidence="12">
    <location>
        <begin position="36"/>
        <end position="583"/>
    </location>
</feature>
<dbReference type="OMA" id="FNFVIDY"/>
<evidence type="ECO:0000313" key="16">
    <source>
        <dbReference type="EMBL" id="KAH7405544.1"/>
    </source>
</evidence>
<comment type="catalytic activity">
    <reaction evidence="1 12">
        <text>4 hydroquinone + O2 = 4 benzosemiquinone + 2 H2O</text>
        <dbReference type="Rhea" id="RHEA:11276"/>
        <dbReference type="ChEBI" id="CHEBI:15377"/>
        <dbReference type="ChEBI" id="CHEBI:15379"/>
        <dbReference type="ChEBI" id="CHEBI:17594"/>
        <dbReference type="ChEBI" id="CHEBI:17977"/>
        <dbReference type="EC" id="1.10.3.2"/>
    </reaction>
</comment>
<dbReference type="Pfam" id="PF07731">
    <property type="entry name" value="Cu-oxidase_2"/>
    <property type="match status" value="1"/>
</dbReference>
<dbReference type="EC" id="1.10.3.2" evidence="4 12"/>
<evidence type="ECO:0000256" key="10">
    <source>
        <dbReference type="ARBA" id="ARBA00023008"/>
    </source>
</evidence>
<accession>A0A8T2T688</accession>
<dbReference type="PANTHER" id="PTHR11709:SF522">
    <property type="entry name" value="LACCASE-4"/>
    <property type="match status" value="1"/>
</dbReference>
<evidence type="ECO:0000256" key="9">
    <source>
        <dbReference type="ARBA" id="ARBA00023002"/>
    </source>
</evidence>
<dbReference type="Gene3D" id="2.60.40.420">
    <property type="entry name" value="Cupredoxins - blue copper proteins"/>
    <property type="match status" value="3"/>
</dbReference>
<name>A0A8T2T688_CERRI</name>
<dbReference type="GO" id="GO:0046274">
    <property type="term" value="P:lignin catabolic process"/>
    <property type="evidence" value="ECO:0007669"/>
    <property type="project" value="UniProtKB-KW"/>
</dbReference>
<organism evidence="16 17">
    <name type="scientific">Ceratopteris richardii</name>
    <name type="common">Triangle waterfern</name>
    <dbReference type="NCBI Taxonomy" id="49495"/>
    <lineage>
        <taxon>Eukaryota</taxon>
        <taxon>Viridiplantae</taxon>
        <taxon>Streptophyta</taxon>
        <taxon>Embryophyta</taxon>
        <taxon>Tracheophyta</taxon>
        <taxon>Polypodiopsida</taxon>
        <taxon>Polypodiidae</taxon>
        <taxon>Polypodiales</taxon>
        <taxon>Pteridineae</taxon>
        <taxon>Pteridaceae</taxon>
        <taxon>Parkerioideae</taxon>
        <taxon>Ceratopteris</taxon>
    </lineage>
</organism>
<dbReference type="InterPro" id="IPR008972">
    <property type="entry name" value="Cupredoxin"/>
</dbReference>
<dbReference type="PROSITE" id="PS00080">
    <property type="entry name" value="MULTICOPPER_OXIDASE2"/>
    <property type="match status" value="1"/>
</dbReference>
<keyword evidence="9 12" id="KW-0560">Oxidoreductase</keyword>
<keyword evidence="6 12" id="KW-0964">Secreted</keyword>
<feature type="domain" description="Plastocyanin-like" evidence="13">
    <location>
        <begin position="170"/>
        <end position="323"/>
    </location>
</feature>
<comment type="similarity">
    <text evidence="3 12">Belongs to the multicopper oxidase family.</text>
</comment>
<keyword evidence="8 12" id="KW-0677">Repeat</keyword>
<comment type="cofactor">
    <cofactor evidence="12">
        <name>Cu cation</name>
        <dbReference type="ChEBI" id="CHEBI:23378"/>
    </cofactor>
    <text evidence="12">Binds 4 Cu cations per monomer.</text>
</comment>
<dbReference type="NCBIfam" id="TIGR03389">
    <property type="entry name" value="laccase"/>
    <property type="match status" value="1"/>
</dbReference>
<evidence type="ECO:0000256" key="4">
    <source>
        <dbReference type="ARBA" id="ARBA00012297"/>
    </source>
</evidence>
<dbReference type="GO" id="GO:0048046">
    <property type="term" value="C:apoplast"/>
    <property type="evidence" value="ECO:0007669"/>
    <property type="project" value="UniProtKB-SubCell"/>
</dbReference>
<dbReference type="Pfam" id="PF00394">
    <property type="entry name" value="Cu-oxidase"/>
    <property type="match status" value="1"/>
</dbReference>
<protein>
    <recommendedName>
        <fullName evidence="4 12">Laccase</fullName>
        <ecNumber evidence="4 12">1.10.3.2</ecNumber>
    </recommendedName>
    <alternativeName>
        <fullName evidence="12">Benzenediol:oxygen oxidoreductase</fullName>
    </alternativeName>
    <alternativeName>
        <fullName evidence="12">Diphenol oxidase</fullName>
    </alternativeName>
    <alternativeName>
        <fullName evidence="12">Urishiol oxidase</fullName>
    </alternativeName>
</protein>
<dbReference type="AlphaFoldDB" id="A0A8T2T688"/>
<keyword evidence="12" id="KW-0732">Signal</keyword>
<evidence type="ECO:0000256" key="1">
    <source>
        <dbReference type="ARBA" id="ARBA00000349"/>
    </source>
</evidence>
<sequence>MAVIMCSRNLIGCSCEYTLPLMLLLLVSMAPVSQGKHRRFNFVIDYMNVSRLCHDKTIVAVNGKFPGPTVRVKEGDHLIVNITNLVSDNVTIHWHGVRQILSAWADGPAYITQCPIQTNQSYVSRFRIVDQRGTLFWHAHISWLRATLHGAIVIRPRHKTRYPFVKPSYEYTVILGEWWNANVEDVIASALSTGRGYQIPDALTINGYPGALYNCSQHLTPVFNVKKDEVYMLRLVNAALNFQFYFGVANHRLTVVEADAEYTQPLARDIVVLSPGQTTNVLIRANQSVGNYYMAFTVYSPNSDTENVPFPTVPATAILSYNSSVAANISYDELELPTFPSFNDKLYVANFTRSLRGQSYKKGYYYYSIPTKIDYDLFYTVSYALQPCASCSTPPFPGQRLSASINNQTSALPQISLLQAYYNHVNSVYEAGFPDVPPYVFNYTGINSTDIPVSTLGTKVKILEFGKNVQIIFQNTHSLGYESHPIHLHGQNFFIVGTGFGNYNSSSDPSTFNLIDPPSRNTVAVPSGGWAVVRFTTTNPGVWYMHCHFDMHTSWGMTMAFIVKNGKEKDQILPPPPPDLPLC</sequence>
<dbReference type="CDD" id="cd13897">
    <property type="entry name" value="CuRO_3_LCC_plant"/>
    <property type="match status" value="1"/>
</dbReference>
<dbReference type="OrthoDB" id="2121828at2759"/>
<dbReference type="InterPro" id="IPR033138">
    <property type="entry name" value="Cu_oxidase_CS"/>
</dbReference>
<feature type="signal peptide" evidence="12">
    <location>
        <begin position="1"/>
        <end position="35"/>
    </location>
</feature>
<keyword evidence="11 12" id="KW-0439">Lignin degradation</keyword>
<keyword evidence="5 12" id="KW-0052">Apoplast</keyword>
<dbReference type="SUPFAM" id="SSF49503">
    <property type="entry name" value="Cupredoxins"/>
    <property type="match status" value="3"/>
</dbReference>
<dbReference type="EMBL" id="CM035420">
    <property type="protein sequence ID" value="KAH7405544.1"/>
    <property type="molecule type" value="Genomic_DNA"/>
</dbReference>
<dbReference type="InterPro" id="IPR001117">
    <property type="entry name" value="Cu-oxidase_2nd"/>
</dbReference>
<dbReference type="InterPro" id="IPR002355">
    <property type="entry name" value="Cu_oxidase_Cu_BS"/>
</dbReference>
<dbReference type="Pfam" id="PF07732">
    <property type="entry name" value="Cu-oxidase_3"/>
    <property type="match status" value="1"/>
</dbReference>
<dbReference type="InterPro" id="IPR034288">
    <property type="entry name" value="CuRO_1_LCC"/>
</dbReference>